<keyword evidence="6" id="KW-1133">Transmembrane helix</keyword>
<proteinExistence type="predicted"/>
<dbReference type="InterPro" id="IPR005467">
    <property type="entry name" value="His_kinase_dom"/>
</dbReference>
<organism evidence="8 9">
    <name type="scientific">Parapedobacter pyrenivorans</name>
    <dbReference type="NCBI Taxonomy" id="1305674"/>
    <lineage>
        <taxon>Bacteria</taxon>
        <taxon>Pseudomonadati</taxon>
        <taxon>Bacteroidota</taxon>
        <taxon>Sphingobacteriia</taxon>
        <taxon>Sphingobacteriales</taxon>
        <taxon>Sphingobacteriaceae</taxon>
        <taxon>Parapedobacter</taxon>
    </lineage>
</organism>
<dbReference type="SUPFAM" id="SSF55874">
    <property type="entry name" value="ATPase domain of HSP90 chaperone/DNA topoisomerase II/histidine kinase"/>
    <property type="match status" value="1"/>
</dbReference>
<dbReference type="EMBL" id="BMER01000001">
    <property type="protein sequence ID" value="GGG84467.1"/>
    <property type="molecule type" value="Genomic_DNA"/>
</dbReference>
<keyword evidence="4" id="KW-0802">TPR repeat</keyword>
<evidence type="ECO:0000313" key="9">
    <source>
        <dbReference type="Proteomes" id="UP000660862"/>
    </source>
</evidence>
<dbReference type="InterPro" id="IPR019734">
    <property type="entry name" value="TPR_rpt"/>
</dbReference>
<keyword evidence="1" id="KW-0808">Transferase</keyword>
<dbReference type="RefSeq" id="WP_188505452.1">
    <property type="nucleotide sequence ID" value="NZ_BMER01000001.1"/>
</dbReference>
<sequence length="649" mass="73169">MEKHERRDIPWLRLLLICLAFGIAAPVLGQSLDSLEQALATAELTNAEKIDVYKELALGYINDHPSRSRLFSAEGLSIAKKEGDQKSESAFLYYLGSSYYVSTMYDSAAVYLDKALALARQNGDEDSEVSTLKMYGQLYRRQGQYEKALARYLEAVKIGEQLEDDQQLCDVYMGIGGTYHLMQNNTQALYYYGKAEKIALKHENGQNLGDIYLSLSSVYKYEEGGKEKAIHYAEESLKIHRQSGSRSNEISALQTLCGAYFQYDDYLNAMKYAEEGLHLAKETGNTNLIAHSYADISSISYYMQQYERSAEAALVALETDSTDHHLKLTVFSNLPLIYAHLGKLDAMEEYFARYKSAVDNYSNETYQNSLTEMEVKYETEKKELKIGALEKQRQLHGWLGVAGATVLLIALAFAFIRYRLAVSRRKLAEAETRRLEQEQQLVAVQATLDGEAAERSRLAKDLHDGLGSMLSAVKINLPRVKGDALLEAVDVSRFQTALGMLDDSIQELRRVAHHMMPESLLRYGLKISLSDFCDAIPIAQFHYFGDEARLPEKLEIMVYRCIHELVNNALKHAEGTQINVQLIQEPERLSFTVQDDGKGFDEHTVSEGMGLQNIRQRVAAFQGKMAIYSSGHGTEIHVELQLTNKDSND</sequence>
<dbReference type="Gene3D" id="1.25.40.10">
    <property type="entry name" value="Tetratricopeptide repeat domain"/>
    <property type="match status" value="2"/>
</dbReference>
<evidence type="ECO:0000256" key="4">
    <source>
        <dbReference type="PROSITE-ProRule" id="PRU00339"/>
    </source>
</evidence>
<evidence type="ECO:0000256" key="1">
    <source>
        <dbReference type="ARBA" id="ARBA00022679"/>
    </source>
</evidence>
<evidence type="ECO:0000256" key="2">
    <source>
        <dbReference type="ARBA" id="ARBA00022777"/>
    </source>
</evidence>
<feature type="transmembrane region" description="Helical" evidence="6">
    <location>
        <begin position="395"/>
        <end position="416"/>
    </location>
</feature>
<dbReference type="CDD" id="cd16917">
    <property type="entry name" value="HATPase_UhpB-NarQ-NarX-like"/>
    <property type="match status" value="1"/>
</dbReference>
<dbReference type="GO" id="GO:0016020">
    <property type="term" value="C:membrane"/>
    <property type="evidence" value="ECO:0007669"/>
    <property type="project" value="InterPro"/>
</dbReference>
<keyword evidence="2" id="KW-0418">Kinase</keyword>
<evidence type="ECO:0000313" key="8">
    <source>
        <dbReference type="EMBL" id="GGG84467.1"/>
    </source>
</evidence>
<evidence type="ECO:0000256" key="3">
    <source>
        <dbReference type="ARBA" id="ARBA00023012"/>
    </source>
</evidence>
<dbReference type="Pfam" id="PF07730">
    <property type="entry name" value="HisKA_3"/>
    <property type="match status" value="1"/>
</dbReference>
<evidence type="ECO:0000256" key="6">
    <source>
        <dbReference type="SAM" id="Phobius"/>
    </source>
</evidence>
<feature type="domain" description="Histidine kinase" evidence="7">
    <location>
        <begin position="558"/>
        <end position="644"/>
    </location>
</feature>
<dbReference type="GO" id="GO:0000155">
    <property type="term" value="F:phosphorelay sensor kinase activity"/>
    <property type="evidence" value="ECO:0007669"/>
    <property type="project" value="InterPro"/>
</dbReference>
<dbReference type="SUPFAM" id="SSF48452">
    <property type="entry name" value="TPR-like"/>
    <property type="match status" value="2"/>
</dbReference>
<keyword evidence="3" id="KW-0902">Two-component regulatory system</keyword>
<gene>
    <name evidence="8" type="ORF">GCM10007415_17040</name>
</gene>
<dbReference type="PANTHER" id="PTHR24421">
    <property type="entry name" value="NITRATE/NITRITE SENSOR PROTEIN NARX-RELATED"/>
    <property type="match status" value="1"/>
</dbReference>
<dbReference type="InterPro" id="IPR050482">
    <property type="entry name" value="Sensor_HK_TwoCompSys"/>
</dbReference>
<protein>
    <recommendedName>
        <fullName evidence="7">Histidine kinase domain-containing protein</fullName>
    </recommendedName>
</protein>
<dbReference type="Pfam" id="PF13424">
    <property type="entry name" value="TPR_12"/>
    <property type="match status" value="1"/>
</dbReference>
<dbReference type="AlphaFoldDB" id="A0A917HML5"/>
<dbReference type="PROSITE" id="PS50005">
    <property type="entry name" value="TPR"/>
    <property type="match status" value="1"/>
</dbReference>
<keyword evidence="9" id="KW-1185">Reference proteome</keyword>
<dbReference type="InterPro" id="IPR011712">
    <property type="entry name" value="Sig_transdc_His_kin_sub3_dim/P"/>
</dbReference>
<dbReference type="Gene3D" id="1.20.5.1930">
    <property type="match status" value="1"/>
</dbReference>
<evidence type="ECO:0000259" key="7">
    <source>
        <dbReference type="PROSITE" id="PS50109"/>
    </source>
</evidence>
<dbReference type="GO" id="GO:0046983">
    <property type="term" value="F:protein dimerization activity"/>
    <property type="evidence" value="ECO:0007669"/>
    <property type="project" value="InterPro"/>
</dbReference>
<dbReference type="Gene3D" id="3.30.565.10">
    <property type="entry name" value="Histidine kinase-like ATPase, C-terminal domain"/>
    <property type="match status" value="1"/>
</dbReference>
<keyword evidence="6" id="KW-0812">Transmembrane</keyword>
<dbReference type="InterPro" id="IPR003594">
    <property type="entry name" value="HATPase_dom"/>
</dbReference>
<keyword evidence="5" id="KW-0175">Coiled coil</keyword>
<keyword evidence="6" id="KW-0472">Membrane</keyword>
<dbReference type="SMART" id="SM00028">
    <property type="entry name" value="TPR"/>
    <property type="match status" value="4"/>
</dbReference>
<reference evidence="8" key="1">
    <citation type="journal article" date="2014" name="Int. J. Syst. Evol. Microbiol.">
        <title>Complete genome sequence of Corynebacterium casei LMG S-19264T (=DSM 44701T), isolated from a smear-ripened cheese.</title>
        <authorList>
            <consortium name="US DOE Joint Genome Institute (JGI-PGF)"/>
            <person name="Walter F."/>
            <person name="Albersmeier A."/>
            <person name="Kalinowski J."/>
            <person name="Ruckert C."/>
        </authorList>
    </citation>
    <scope>NUCLEOTIDE SEQUENCE</scope>
    <source>
        <strain evidence="8">CGMCC 1.12195</strain>
    </source>
</reference>
<dbReference type="PROSITE" id="PS50109">
    <property type="entry name" value="HIS_KIN"/>
    <property type="match status" value="1"/>
</dbReference>
<comment type="caution">
    <text evidence="8">The sequence shown here is derived from an EMBL/GenBank/DDBJ whole genome shotgun (WGS) entry which is preliminary data.</text>
</comment>
<reference evidence="8" key="2">
    <citation type="submission" date="2020-09" db="EMBL/GenBank/DDBJ databases">
        <authorList>
            <person name="Sun Q."/>
            <person name="Zhou Y."/>
        </authorList>
    </citation>
    <scope>NUCLEOTIDE SEQUENCE</scope>
    <source>
        <strain evidence="8">CGMCC 1.12195</strain>
    </source>
</reference>
<dbReference type="InterPro" id="IPR011990">
    <property type="entry name" value="TPR-like_helical_dom_sf"/>
</dbReference>
<dbReference type="SMART" id="SM00387">
    <property type="entry name" value="HATPase_c"/>
    <property type="match status" value="1"/>
</dbReference>
<evidence type="ECO:0000256" key="5">
    <source>
        <dbReference type="SAM" id="Coils"/>
    </source>
</evidence>
<dbReference type="InterPro" id="IPR036890">
    <property type="entry name" value="HATPase_C_sf"/>
</dbReference>
<dbReference type="Proteomes" id="UP000660862">
    <property type="component" value="Unassembled WGS sequence"/>
</dbReference>
<accession>A0A917HML5</accession>
<dbReference type="Pfam" id="PF02518">
    <property type="entry name" value="HATPase_c"/>
    <property type="match status" value="1"/>
</dbReference>
<feature type="repeat" description="TPR" evidence="4">
    <location>
        <begin position="129"/>
        <end position="162"/>
    </location>
</feature>
<name>A0A917HML5_9SPHI</name>
<feature type="coiled-coil region" evidence="5">
    <location>
        <begin position="420"/>
        <end position="447"/>
    </location>
</feature>